<dbReference type="AlphaFoldDB" id="A0A5C8ZJ92"/>
<feature type="domain" description="Putative zinc-finger" evidence="1">
    <location>
        <begin position="5"/>
        <end position="38"/>
    </location>
</feature>
<gene>
    <name evidence="2" type="primary">rsrA</name>
    <name evidence="2" type="ORF">FMM08_02730</name>
</gene>
<dbReference type="RefSeq" id="WP_147924734.1">
    <property type="nucleotide sequence ID" value="NZ_VKAC01000001.1"/>
</dbReference>
<comment type="caution">
    <text evidence="2">The sequence shown here is derived from an EMBL/GenBank/DDBJ whole genome shotgun (WGS) entry which is preliminary data.</text>
</comment>
<dbReference type="Pfam" id="PF13490">
    <property type="entry name" value="zf-HC2"/>
    <property type="match status" value="1"/>
</dbReference>
<dbReference type="InterPro" id="IPR024020">
    <property type="entry name" value="Anit_sigma_mycothiol_RsrA"/>
</dbReference>
<sequence>MSAECDGVLARIYDAIDGEATSAELEEIHRHLEACPPCLEEYEVEAALKALVRRCCAEQAPEALRAKIVASITTVQTVTTVQAHAGDGSAVVTRVTRTTTVEG</sequence>
<dbReference type="OrthoDB" id="3267840at2"/>
<accession>A0A5C8ZJ92</accession>
<evidence type="ECO:0000259" key="1">
    <source>
        <dbReference type="Pfam" id="PF13490"/>
    </source>
</evidence>
<reference evidence="2 3" key="1">
    <citation type="submission" date="2019-07" db="EMBL/GenBank/DDBJ databases">
        <title>Quadrisphaera sp. strain DD2A genome sequencing and assembly.</title>
        <authorList>
            <person name="Kim I."/>
        </authorList>
    </citation>
    <scope>NUCLEOTIDE SEQUENCE [LARGE SCALE GENOMIC DNA]</scope>
    <source>
        <strain evidence="2 3">DD2A</strain>
    </source>
</reference>
<name>A0A5C8ZJ92_9ACTN</name>
<dbReference type="EMBL" id="VKAC01000001">
    <property type="protein sequence ID" value="TXR58125.1"/>
    <property type="molecule type" value="Genomic_DNA"/>
</dbReference>
<keyword evidence="3" id="KW-1185">Reference proteome</keyword>
<evidence type="ECO:0000313" key="2">
    <source>
        <dbReference type="EMBL" id="TXR58125.1"/>
    </source>
</evidence>
<organism evidence="2 3">
    <name type="scientific">Quadrisphaera setariae</name>
    <dbReference type="NCBI Taxonomy" id="2593304"/>
    <lineage>
        <taxon>Bacteria</taxon>
        <taxon>Bacillati</taxon>
        <taxon>Actinomycetota</taxon>
        <taxon>Actinomycetes</taxon>
        <taxon>Kineosporiales</taxon>
        <taxon>Kineosporiaceae</taxon>
        <taxon>Quadrisphaera</taxon>
    </lineage>
</organism>
<dbReference type="InterPro" id="IPR027383">
    <property type="entry name" value="Znf_put"/>
</dbReference>
<dbReference type="NCBIfam" id="TIGR03988">
    <property type="entry name" value="antisig_RsrA"/>
    <property type="match status" value="1"/>
</dbReference>
<protein>
    <submittedName>
        <fullName evidence="2">Mycothiol system anti-sigma-R factor</fullName>
    </submittedName>
</protein>
<evidence type="ECO:0000313" key="3">
    <source>
        <dbReference type="Proteomes" id="UP000321234"/>
    </source>
</evidence>
<dbReference type="Proteomes" id="UP000321234">
    <property type="component" value="Unassembled WGS sequence"/>
</dbReference>
<proteinExistence type="predicted"/>